<name>A0A0R0CU74_9GAMM</name>
<dbReference type="GO" id="GO:0009083">
    <property type="term" value="P:branched-chain amino acid catabolic process"/>
    <property type="evidence" value="ECO:0007669"/>
    <property type="project" value="TreeGrafter"/>
</dbReference>
<comment type="function">
    <text evidence="4">The pyruvate dehydrogenase complex catalyzes the overall conversion of pyruvate to acetyl-CoA and CO(2). It contains multiple copies of three enzymatic components: pyruvate dehydrogenase (E1), dihydrolipoamide acetyltransferase (E2) and lipoamide dehydrogenase (E3).</text>
</comment>
<dbReference type="RefSeq" id="WP_057509084.1">
    <property type="nucleotide sequence ID" value="NZ_LDJK01000062.1"/>
</dbReference>
<dbReference type="Pfam" id="PF00676">
    <property type="entry name" value="E1_dh"/>
    <property type="match status" value="1"/>
</dbReference>
<keyword evidence="7" id="KW-1185">Reference proteome</keyword>
<dbReference type="InterPro" id="IPR001017">
    <property type="entry name" value="DH_E1"/>
</dbReference>
<protein>
    <recommendedName>
        <fullName evidence="4">Pyruvate dehydrogenase E1 component subunit alpha</fullName>
        <ecNumber evidence="4">1.2.4.1</ecNumber>
    </recommendedName>
</protein>
<evidence type="ECO:0000259" key="5">
    <source>
        <dbReference type="Pfam" id="PF00676"/>
    </source>
</evidence>
<comment type="caution">
    <text evidence="6">The sequence shown here is derived from an EMBL/GenBank/DDBJ whole genome shotgun (WGS) entry which is preliminary data.</text>
</comment>
<organism evidence="6 7">
    <name type="scientific">Stenotrophomonas chelatiphaga</name>
    <dbReference type="NCBI Taxonomy" id="517011"/>
    <lineage>
        <taxon>Bacteria</taxon>
        <taxon>Pseudomonadati</taxon>
        <taxon>Pseudomonadota</taxon>
        <taxon>Gammaproteobacteria</taxon>
        <taxon>Lysobacterales</taxon>
        <taxon>Lysobacteraceae</taxon>
        <taxon>Stenotrophomonas</taxon>
    </lineage>
</organism>
<evidence type="ECO:0000313" key="7">
    <source>
        <dbReference type="Proteomes" id="UP000051386"/>
    </source>
</evidence>
<dbReference type="NCBIfam" id="TIGR03181">
    <property type="entry name" value="PDH_E1_alph_x"/>
    <property type="match status" value="1"/>
</dbReference>
<dbReference type="InterPro" id="IPR017596">
    <property type="entry name" value="PdhA/BkdA"/>
</dbReference>
<feature type="domain" description="Dehydrogenase E1 component" evidence="5">
    <location>
        <begin position="41"/>
        <end position="329"/>
    </location>
</feature>
<dbReference type="InterPro" id="IPR050771">
    <property type="entry name" value="Alpha-ketoacid_DH_E1_comp"/>
</dbReference>
<dbReference type="GO" id="GO:0004739">
    <property type="term" value="F:pyruvate dehydrogenase (acetyl-transferring) activity"/>
    <property type="evidence" value="ECO:0007669"/>
    <property type="project" value="UniProtKB-UniRule"/>
</dbReference>
<keyword evidence="2 4" id="KW-0560">Oxidoreductase</keyword>
<dbReference type="EMBL" id="LDJK01000062">
    <property type="protein sequence ID" value="KRG72875.1"/>
    <property type="molecule type" value="Genomic_DNA"/>
</dbReference>
<evidence type="ECO:0000256" key="2">
    <source>
        <dbReference type="ARBA" id="ARBA00023002"/>
    </source>
</evidence>
<accession>A0A0R0CU74</accession>
<dbReference type="AlphaFoldDB" id="A0A0R0CU74"/>
<keyword evidence="4 6" id="KW-0670">Pyruvate</keyword>
<dbReference type="Proteomes" id="UP000051386">
    <property type="component" value="Unassembled WGS sequence"/>
</dbReference>
<dbReference type="PANTHER" id="PTHR43380">
    <property type="entry name" value="2-OXOISOVALERATE DEHYDROGENASE SUBUNIT ALPHA, MITOCHONDRIAL"/>
    <property type="match status" value="1"/>
</dbReference>
<dbReference type="PATRIC" id="fig|517011.3.peg.2593"/>
<comment type="cofactor">
    <cofactor evidence="1 4">
        <name>thiamine diphosphate</name>
        <dbReference type="ChEBI" id="CHEBI:58937"/>
    </cofactor>
</comment>
<comment type="catalytic activity">
    <reaction evidence="4">
        <text>N(6)-[(R)-lipoyl]-L-lysyl-[protein] + pyruvate + H(+) = N(6)-[(R)-S(8)-acetyldihydrolipoyl]-L-lysyl-[protein] + CO2</text>
        <dbReference type="Rhea" id="RHEA:19189"/>
        <dbReference type="Rhea" id="RHEA-COMP:10474"/>
        <dbReference type="Rhea" id="RHEA-COMP:10478"/>
        <dbReference type="ChEBI" id="CHEBI:15361"/>
        <dbReference type="ChEBI" id="CHEBI:15378"/>
        <dbReference type="ChEBI" id="CHEBI:16526"/>
        <dbReference type="ChEBI" id="CHEBI:83099"/>
        <dbReference type="ChEBI" id="CHEBI:83111"/>
        <dbReference type="EC" id="1.2.4.1"/>
    </reaction>
</comment>
<sequence length="360" mass="39391">MTVAAEFKIEYLQYLDADGKLVRDDLPASLRDPKVLVPLFKQMLYVRVFDSKSIALQRTGKLGTYAACLGHEAAHVGIGAAMHPSDVFAPSYREYGAMFMRGVRPYDVLMYWGGDERGNDYGGNAAKDFPFCVPISTQCLHAAGAALKFKLNDEKQIAVAVCGDGGSSKTDFYAALNSAGAYKLPLILCIVNNGWAISVPRSAQTGAETLAQKGLAGGLHCLQVDGNDLIAVLAAMEQARERGLSGNGGTVLELMTYRLSDHTTADDARRYRDDAEVKDAWLLEPMLRLRKYLTDQGVWSEAEEKAWIEQCGARVDEDVNQYLNTPVQPVEAMFDFLYADPPPDLLAQRAAAIALEQRHG</sequence>
<dbReference type="SUPFAM" id="SSF52518">
    <property type="entry name" value="Thiamin diphosphate-binding fold (THDP-binding)"/>
    <property type="match status" value="1"/>
</dbReference>
<proteinExistence type="predicted"/>
<evidence type="ECO:0000256" key="1">
    <source>
        <dbReference type="ARBA" id="ARBA00001964"/>
    </source>
</evidence>
<dbReference type="CDD" id="cd02000">
    <property type="entry name" value="TPP_E1_PDC_ADC_BCADC"/>
    <property type="match status" value="1"/>
</dbReference>
<evidence type="ECO:0000313" key="6">
    <source>
        <dbReference type="EMBL" id="KRG72875.1"/>
    </source>
</evidence>
<keyword evidence="3 4" id="KW-0786">Thiamine pyrophosphate</keyword>
<dbReference type="Gene3D" id="3.40.50.970">
    <property type="match status" value="1"/>
</dbReference>
<reference evidence="6 7" key="1">
    <citation type="submission" date="2015-05" db="EMBL/GenBank/DDBJ databases">
        <title>Genome sequencing and analysis of members of genus Stenotrophomonas.</title>
        <authorList>
            <person name="Patil P.P."/>
            <person name="Midha S."/>
            <person name="Patil P.B."/>
        </authorList>
    </citation>
    <scope>NUCLEOTIDE SEQUENCE [LARGE SCALE GENOMIC DNA]</scope>
    <source>
        <strain evidence="6 7">DSM 21508</strain>
    </source>
</reference>
<evidence type="ECO:0000256" key="3">
    <source>
        <dbReference type="ARBA" id="ARBA00023052"/>
    </source>
</evidence>
<evidence type="ECO:0000256" key="4">
    <source>
        <dbReference type="RuleBase" id="RU366007"/>
    </source>
</evidence>
<dbReference type="PANTHER" id="PTHR43380:SF1">
    <property type="entry name" value="2-OXOISOVALERATE DEHYDROGENASE SUBUNIT ALPHA, MITOCHONDRIAL"/>
    <property type="match status" value="1"/>
</dbReference>
<gene>
    <name evidence="6" type="ORF">ABB28_13365</name>
</gene>
<dbReference type="InterPro" id="IPR029061">
    <property type="entry name" value="THDP-binding"/>
</dbReference>
<comment type="subunit">
    <text evidence="4">Heterodimer of an alpha and a beta chain.</text>
</comment>
<dbReference type="EC" id="1.2.4.1" evidence="4"/>